<gene>
    <name evidence="2" type="ORF">PGLA2088_LOCUS14474</name>
</gene>
<reference evidence="2" key="1">
    <citation type="submission" date="2021-02" db="EMBL/GenBank/DDBJ databases">
        <authorList>
            <person name="Dougan E. K."/>
            <person name="Rhodes N."/>
            <person name="Thang M."/>
            <person name="Chan C."/>
        </authorList>
    </citation>
    <scope>NUCLEOTIDE SEQUENCE</scope>
</reference>
<dbReference type="EMBL" id="CAJNNW010017669">
    <property type="protein sequence ID" value="CAE8661323.1"/>
    <property type="molecule type" value="Genomic_DNA"/>
</dbReference>
<dbReference type="AlphaFoldDB" id="A0A813J0B3"/>
<organism evidence="2 3">
    <name type="scientific">Polarella glacialis</name>
    <name type="common">Dinoflagellate</name>
    <dbReference type="NCBI Taxonomy" id="89957"/>
    <lineage>
        <taxon>Eukaryota</taxon>
        <taxon>Sar</taxon>
        <taxon>Alveolata</taxon>
        <taxon>Dinophyceae</taxon>
        <taxon>Suessiales</taxon>
        <taxon>Suessiaceae</taxon>
        <taxon>Polarella</taxon>
    </lineage>
</organism>
<evidence type="ECO:0000313" key="2">
    <source>
        <dbReference type="EMBL" id="CAE8661323.1"/>
    </source>
</evidence>
<proteinExistence type="predicted"/>
<name>A0A813J0B3_POLGL</name>
<sequence>AGGGQHDYVHVHVVQYHVGYVHVHVVQYHIGYVHVYVVQYHIGYAHVHVVQYHVVHVHVHVVQYHVHDHGHYPAAWPPNWCIDFDHSLLDKSSKAYCKKQEMKAYYHTLWEQRSGAVSGKRIANISISSVMFLLWGILGATSLVAWRRGTWSRPAPISDPGDGFLVSETDSFLSSDGLVA</sequence>
<evidence type="ECO:0000313" key="3">
    <source>
        <dbReference type="Proteomes" id="UP000626109"/>
    </source>
</evidence>
<keyword evidence="1" id="KW-0472">Membrane</keyword>
<evidence type="ECO:0000256" key="1">
    <source>
        <dbReference type="SAM" id="Phobius"/>
    </source>
</evidence>
<comment type="caution">
    <text evidence="2">The sequence shown here is derived from an EMBL/GenBank/DDBJ whole genome shotgun (WGS) entry which is preliminary data.</text>
</comment>
<keyword evidence="1" id="KW-1133">Transmembrane helix</keyword>
<accession>A0A813J0B3</accession>
<keyword evidence="1" id="KW-0812">Transmembrane</keyword>
<feature type="non-terminal residue" evidence="2">
    <location>
        <position position="1"/>
    </location>
</feature>
<dbReference type="Proteomes" id="UP000626109">
    <property type="component" value="Unassembled WGS sequence"/>
</dbReference>
<protein>
    <submittedName>
        <fullName evidence="2">Uncharacterized protein</fullName>
    </submittedName>
</protein>
<feature type="transmembrane region" description="Helical" evidence="1">
    <location>
        <begin position="122"/>
        <end position="146"/>
    </location>
</feature>